<name>A0AAV2JZY9_KNICA</name>
<proteinExistence type="predicted"/>
<evidence type="ECO:0000259" key="2">
    <source>
        <dbReference type="PROSITE" id="PS50025"/>
    </source>
</evidence>
<dbReference type="Proteomes" id="UP001497482">
    <property type="component" value="Chromosome 15"/>
</dbReference>
<dbReference type="InterPro" id="IPR050372">
    <property type="entry name" value="Neurexin-related_CASP"/>
</dbReference>
<dbReference type="Gene3D" id="2.60.120.1000">
    <property type="match status" value="1"/>
</dbReference>
<accession>A0AAV2JZY9</accession>
<dbReference type="Pfam" id="PF02210">
    <property type="entry name" value="Laminin_G_2"/>
    <property type="match status" value="1"/>
</dbReference>
<dbReference type="InterPro" id="IPR013320">
    <property type="entry name" value="ConA-like_dom_sf"/>
</dbReference>
<evidence type="ECO:0000256" key="1">
    <source>
        <dbReference type="PROSITE-ProRule" id="PRU00122"/>
    </source>
</evidence>
<sequence length="235" mass="26369">MGDGSPLSWWLDRGGERRSYWGGFLPGVQQCSCSLEENCADMNYFCNCDADRDTWANDSGVLSFKEHLPVTEMLIGDTNRTGAQAVLYVGPLRCYGDKTLWNTASFYLESSYLYFPTLQAELASDVSFFFKTSSPSGVFLENLGLKHFIRLELSAPSVVTFSFDVGNGPAVLSVKSQLPLNDRQWHYVRAERNVKEASLQVDQLPPRFREAPGEGYLRLRLSSQLFVGGSITHRH</sequence>
<keyword evidence="4" id="KW-1185">Reference proteome</keyword>
<dbReference type="PANTHER" id="PTHR15036">
    <property type="entry name" value="PIKACHURIN-LIKE PROTEIN"/>
    <property type="match status" value="1"/>
</dbReference>
<organism evidence="3 4">
    <name type="scientific">Knipowitschia caucasica</name>
    <name type="common">Caucasian dwarf goby</name>
    <name type="synonym">Pomatoschistus caucasicus</name>
    <dbReference type="NCBI Taxonomy" id="637954"/>
    <lineage>
        <taxon>Eukaryota</taxon>
        <taxon>Metazoa</taxon>
        <taxon>Chordata</taxon>
        <taxon>Craniata</taxon>
        <taxon>Vertebrata</taxon>
        <taxon>Euteleostomi</taxon>
        <taxon>Actinopterygii</taxon>
        <taxon>Neopterygii</taxon>
        <taxon>Teleostei</taxon>
        <taxon>Neoteleostei</taxon>
        <taxon>Acanthomorphata</taxon>
        <taxon>Gobiaria</taxon>
        <taxon>Gobiiformes</taxon>
        <taxon>Gobioidei</taxon>
        <taxon>Gobiidae</taxon>
        <taxon>Gobiinae</taxon>
        <taxon>Knipowitschia</taxon>
    </lineage>
</organism>
<dbReference type="EMBL" id="OZ035837">
    <property type="protein sequence ID" value="CAL1583100.1"/>
    <property type="molecule type" value="Genomic_DNA"/>
</dbReference>
<gene>
    <name evidence="3" type="ORF">KC01_LOCUS13609</name>
</gene>
<comment type="caution">
    <text evidence="1">Lacks conserved residue(s) required for the propagation of feature annotation.</text>
</comment>
<dbReference type="SUPFAM" id="SSF49899">
    <property type="entry name" value="Concanavalin A-like lectins/glucanases"/>
    <property type="match status" value="1"/>
</dbReference>
<reference evidence="3 4" key="1">
    <citation type="submission" date="2024-04" db="EMBL/GenBank/DDBJ databases">
        <authorList>
            <person name="Waldvogel A.-M."/>
            <person name="Schoenle A."/>
        </authorList>
    </citation>
    <scope>NUCLEOTIDE SEQUENCE [LARGE SCALE GENOMIC DNA]</scope>
</reference>
<dbReference type="CDD" id="cd00110">
    <property type="entry name" value="LamG"/>
    <property type="match status" value="1"/>
</dbReference>
<protein>
    <recommendedName>
        <fullName evidence="2">Laminin G domain-containing protein</fullName>
    </recommendedName>
</protein>
<evidence type="ECO:0000313" key="3">
    <source>
        <dbReference type="EMBL" id="CAL1583100.1"/>
    </source>
</evidence>
<evidence type="ECO:0000313" key="4">
    <source>
        <dbReference type="Proteomes" id="UP001497482"/>
    </source>
</evidence>
<dbReference type="SMART" id="SM00282">
    <property type="entry name" value="LamG"/>
    <property type="match status" value="1"/>
</dbReference>
<dbReference type="AlphaFoldDB" id="A0AAV2JZY9"/>
<feature type="domain" description="Laminin G" evidence="2">
    <location>
        <begin position="102"/>
        <end position="235"/>
    </location>
</feature>
<dbReference type="PANTHER" id="PTHR15036:SF84">
    <property type="entry name" value="CONTACTIN-ASSOCIATED PROTEIN-LIKE 5 ISOFORM X1"/>
    <property type="match status" value="1"/>
</dbReference>
<dbReference type="Gene3D" id="2.60.120.200">
    <property type="match status" value="1"/>
</dbReference>
<dbReference type="PROSITE" id="PS50025">
    <property type="entry name" value="LAM_G_DOMAIN"/>
    <property type="match status" value="1"/>
</dbReference>
<dbReference type="InterPro" id="IPR001791">
    <property type="entry name" value="Laminin_G"/>
</dbReference>